<feature type="region of interest" description="Disordered" evidence="1">
    <location>
        <begin position="60"/>
        <end position="262"/>
    </location>
</feature>
<proteinExistence type="predicted"/>
<dbReference type="RefSeq" id="XP_018276251.1">
    <property type="nucleotide sequence ID" value="XM_018425556.1"/>
</dbReference>
<organism evidence="2 3">
    <name type="scientific">Cutaneotrichosporon oleaginosum</name>
    <dbReference type="NCBI Taxonomy" id="879819"/>
    <lineage>
        <taxon>Eukaryota</taxon>
        <taxon>Fungi</taxon>
        <taxon>Dikarya</taxon>
        <taxon>Basidiomycota</taxon>
        <taxon>Agaricomycotina</taxon>
        <taxon>Tremellomycetes</taxon>
        <taxon>Trichosporonales</taxon>
        <taxon>Trichosporonaceae</taxon>
        <taxon>Cutaneotrichosporon</taxon>
    </lineage>
</organism>
<evidence type="ECO:0000256" key="1">
    <source>
        <dbReference type="SAM" id="MobiDB-lite"/>
    </source>
</evidence>
<feature type="region of interest" description="Disordered" evidence="1">
    <location>
        <begin position="279"/>
        <end position="316"/>
    </location>
</feature>
<keyword evidence="3" id="KW-1185">Reference proteome</keyword>
<gene>
    <name evidence="2" type="ORF">CC85DRAFT_304787</name>
</gene>
<feature type="compositionally biased region" description="Polar residues" evidence="1">
    <location>
        <begin position="107"/>
        <end position="120"/>
    </location>
</feature>
<name>A0A0J0XF94_9TREE</name>
<dbReference type="EMBL" id="KQ087250">
    <property type="protein sequence ID" value="KLT39760.1"/>
    <property type="molecule type" value="Genomic_DNA"/>
</dbReference>
<feature type="compositionally biased region" description="Pro residues" evidence="1">
    <location>
        <begin position="158"/>
        <end position="169"/>
    </location>
</feature>
<reference evidence="2 3" key="1">
    <citation type="submission" date="2015-03" db="EMBL/GenBank/DDBJ databases">
        <title>Genomics and transcriptomics of the oil-accumulating basidiomycete yeast T. oleaginosus allow insights into substrate utilization and the diverse evolutionary trajectories of mating systems in fungi.</title>
        <authorList>
            <consortium name="DOE Joint Genome Institute"/>
            <person name="Kourist R."/>
            <person name="Kracht O."/>
            <person name="Bracharz F."/>
            <person name="Lipzen A."/>
            <person name="Nolan M."/>
            <person name="Ohm R."/>
            <person name="Grigoriev I."/>
            <person name="Sun S."/>
            <person name="Heitman J."/>
            <person name="Bruck T."/>
            <person name="Nowrousian M."/>
        </authorList>
    </citation>
    <scope>NUCLEOTIDE SEQUENCE [LARGE SCALE GENOMIC DNA]</scope>
    <source>
        <strain evidence="2 3">IBC0246</strain>
    </source>
</reference>
<dbReference type="GeneID" id="28986159"/>
<accession>A0A0J0XF94</accession>
<sequence length="377" mass="39947">MPPTSPVSPLANEHSAFNNALAHSLKECGAIRSSTPLSAQEPDWFTPTQERPYGYQAQTYTSVPGFTPQSITRSPPASETRPLMLNVSQPESPTRSLGSRRGYAPQSPASLTSPLGSPVQSMDPFRSVIASPPASMNSRPLLSSARPTLVSESGSPKPRAPAPHVPGPFPWAASVPAGTARALAHQPQPVSPIGGPRTPTRPVVGAQPFVPSHAPESPIAGPSSAGFFTPTKQNLAPPRTQRLITPPARSASKGSPLPAPQPVAPAVQLLSQNTMTMFNTFSDSDGHTSPTSMSQEQHDIDPWRPLHPLGRAGSKPLRFEREQAVDGAMRQRLPMHSEVVSTESRRQAGVAVHKSLVRIVAGSSGGAFETSGDQRRF</sequence>
<dbReference type="Proteomes" id="UP000053611">
    <property type="component" value="Unassembled WGS sequence"/>
</dbReference>
<feature type="compositionally biased region" description="Polar residues" evidence="1">
    <location>
        <begin position="60"/>
        <end position="77"/>
    </location>
</feature>
<evidence type="ECO:0000313" key="3">
    <source>
        <dbReference type="Proteomes" id="UP000053611"/>
    </source>
</evidence>
<feature type="region of interest" description="Disordered" evidence="1">
    <location>
        <begin position="328"/>
        <end position="347"/>
    </location>
</feature>
<dbReference type="AlphaFoldDB" id="A0A0J0XF94"/>
<feature type="compositionally biased region" description="Polar residues" evidence="1">
    <location>
        <begin position="279"/>
        <end position="295"/>
    </location>
</feature>
<feature type="compositionally biased region" description="Polar residues" evidence="1">
    <location>
        <begin position="86"/>
        <end position="97"/>
    </location>
</feature>
<evidence type="ECO:0000313" key="2">
    <source>
        <dbReference type="EMBL" id="KLT39760.1"/>
    </source>
</evidence>
<protein>
    <submittedName>
        <fullName evidence="2">Uncharacterized protein</fullName>
    </submittedName>
</protein>